<dbReference type="EMBL" id="BMAT01012375">
    <property type="protein sequence ID" value="GFR90858.1"/>
    <property type="molecule type" value="Genomic_DNA"/>
</dbReference>
<evidence type="ECO:0000256" key="1">
    <source>
        <dbReference type="SAM" id="MobiDB-lite"/>
    </source>
</evidence>
<sequence length="217" mass="23978">MQSYTALTLKLNVRPYVPTPMRCFKCPKFGHGREKCRRQDPLCGECGKVSHAADNYKNGPHCVNCRGDHAASDKVCPKYAEEQVILRYRTYNGGTFQQARAAVVLEMAKELRPRTYAQVTKRKSTRAPVVSASAPGLTSKDIGVDNIDSVWSVPREFCSASRRAGGAPPSRPAPRQQSSPSQQSFPSQQSPFPSLPLGPQPRGIRTVEIWTPIRDPP</sequence>
<evidence type="ECO:0000313" key="3">
    <source>
        <dbReference type="Proteomes" id="UP000762676"/>
    </source>
</evidence>
<feature type="compositionally biased region" description="Low complexity" evidence="1">
    <location>
        <begin position="160"/>
        <end position="192"/>
    </location>
</feature>
<dbReference type="GO" id="GO:0003676">
    <property type="term" value="F:nucleic acid binding"/>
    <property type="evidence" value="ECO:0007669"/>
    <property type="project" value="InterPro"/>
</dbReference>
<dbReference type="Proteomes" id="UP000762676">
    <property type="component" value="Unassembled WGS sequence"/>
</dbReference>
<comment type="caution">
    <text evidence="2">The sequence shown here is derived from an EMBL/GenBank/DDBJ whole genome shotgun (WGS) entry which is preliminary data.</text>
</comment>
<keyword evidence="3" id="KW-1185">Reference proteome</keyword>
<proteinExistence type="predicted"/>
<organism evidence="2 3">
    <name type="scientific">Elysia marginata</name>
    <dbReference type="NCBI Taxonomy" id="1093978"/>
    <lineage>
        <taxon>Eukaryota</taxon>
        <taxon>Metazoa</taxon>
        <taxon>Spiralia</taxon>
        <taxon>Lophotrochozoa</taxon>
        <taxon>Mollusca</taxon>
        <taxon>Gastropoda</taxon>
        <taxon>Heterobranchia</taxon>
        <taxon>Euthyneura</taxon>
        <taxon>Panpulmonata</taxon>
        <taxon>Sacoglossa</taxon>
        <taxon>Placobranchoidea</taxon>
        <taxon>Plakobranchidae</taxon>
        <taxon>Elysia</taxon>
    </lineage>
</organism>
<dbReference type="SUPFAM" id="SSF57756">
    <property type="entry name" value="Retrovirus zinc finger-like domains"/>
    <property type="match status" value="1"/>
</dbReference>
<reference evidence="2 3" key="1">
    <citation type="journal article" date="2021" name="Elife">
        <title>Chloroplast acquisition without the gene transfer in kleptoplastic sea slugs, Plakobranchus ocellatus.</title>
        <authorList>
            <person name="Maeda T."/>
            <person name="Takahashi S."/>
            <person name="Yoshida T."/>
            <person name="Shimamura S."/>
            <person name="Takaki Y."/>
            <person name="Nagai Y."/>
            <person name="Toyoda A."/>
            <person name="Suzuki Y."/>
            <person name="Arimoto A."/>
            <person name="Ishii H."/>
            <person name="Satoh N."/>
            <person name="Nishiyama T."/>
            <person name="Hasebe M."/>
            <person name="Maruyama T."/>
            <person name="Minagawa J."/>
            <person name="Obokata J."/>
            <person name="Shigenobu S."/>
        </authorList>
    </citation>
    <scope>NUCLEOTIDE SEQUENCE [LARGE SCALE GENOMIC DNA]</scope>
</reference>
<dbReference type="GO" id="GO:0008270">
    <property type="term" value="F:zinc ion binding"/>
    <property type="evidence" value="ECO:0007669"/>
    <property type="project" value="InterPro"/>
</dbReference>
<name>A0AAV4H0Y2_9GAST</name>
<gene>
    <name evidence="2" type="ORF">ElyMa_006160400</name>
</gene>
<dbReference type="AlphaFoldDB" id="A0AAV4H0Y2"/>
<dbReference type="InterPro" id="IPR036875">
    <property type="entry name" value="Znf_CCHC_sf"/>
</dbReference>
<accession>A0AAV4H0Y2</accession>
<protein>
    <submittedName>
        <fullName evidence="2">Nucleic-acid-binding protein from mobile element jockey</fullName>
    </submittedName>
</protein>
<evidence type="ECO:0000313" key="2">
    <source>
        <dbReference type="EMBL" id="GFR90858.1"/>
    </source>
</evidence>
<feature type="region of interest" description="Disordered" evidence="1">
    <location>
        <begin position="160"/>
        <end position="217"/>
    </location>
</feature>